<feature type="domain" description="Amidohydrolase-related" evidence="2">
    <location>
        <begin position="3"/>
        <end position="335"/>
    </location>
</feature>
<dbReference type="GO" id="GO:0019748">
    <property type="term" value="P:secondary metabolic process"/>
    <property type="evidence" value="ECO:0007669"/>
    <property type="project" value="TreeGrafter"/>
</dbReference>
<comment type="caution">
    <text evidence="3">The sequence shown here is derived from an EMBL/GenBank/DDBJ whole genome shotgun (WGS) entry which is preliminary data.</text>
</comment>
<keyword evidence="1" id="KW-0456">Lyase</keyword>
<dbReference type="InterPro" id="IPR032465">
    <property type="entry name" value="ACMSD"/>
</dbReference>
<dbReference type="RefSeq" id="WP_046583839.1">
    <property type="nucleotide sequence ID" value="NZ_LAVA02000090.1"/>
</dbReference>
<dbReference type="Pfam" id="PF04909">
    <property type="entry name" value="Amidohydro_2"/>
    <property type="match status" value="1"/>
</dbReference>
<evidence type="ECO:0000313" key="3">
    <source>
        <dbReference type="EMBL" id="OIJ63938.1"/>
    </source>
</evidence>
<reference evidence="3" key="1">
    <citation type="submission" date="2016-10" db="EMBL/GenBank/DDBJ databases">
        <title>Genome sequence of Streptomyces mangrovisoli MUSC 149.</title>
        <authorList>
            <person name="Lee L.-H."/>
            <person name="Ser H.-L."/>
        </authorList>
    </citation>
    <scope>NUCLEOTIDE SEQUENCE [LARGE SCALE GENOMIC DNA]</scope>
    <source>
        <strain evidence="3">MUSC 149</strain>
    </source>
</reference>
<dbReference type="Proteomes" id="UP000034196">
    <property type="component" value="Unassembled WGS sequence"/>
</dbReference>
<dbReference type="Gene3D" id="3.20.20.140">
    <property type="entry name" value="Metal-dependent hydrolases"/>
    <property type="match status" value="1"/>
</dbReference>
<dbReference type="AlphaFoldDB" id="A0A1J4NP79"/>
<evidence type="ECO:0000259" key="2">
    <source>
        <dbReference type="Pfam" id="PF04909"/>
    </source>
</evidence>
<dbReference type="STRING" id="1428628.WN71_031565"/>
<organism evidence="3 4">
    <name type="scientific">Streptomyces mangrovisoli</name>
    <dbReference type="NCBI Taxonomy" id="1428628"/>
    <lineage>
        <taxon>Bacteria</taxon>
        <taxon>Bacillati</taxon>
        <taxon>Actinomycetota</taxon>
        <taxon>Actinomycetes</taxon>
        <taxon>Kitasatosporales</taxon>
        <taxon>Streptomycetaceae</taxon>
        <taxon>Streptomyces</taxon>
    </lineage>
</organism>
<dbReference type="EMBL" id="LAVA02000090">
    <property type="protein sequence ID" value="OIJ63938.1"/>
    <property type="molecule type" value="Genomic_DNA"/>
</dbReference>
<dbReference type="SUPFAM" id="SSF51556">
    <property type="entry name" value="Metallo-dependent hydrolases"/>
    <property type="match status" value="1"/>
</dbReference>
<dbReference type="PANTHER" id="PTHR21240">
    <property type="entry name" value="2-AMINO-3-CARBOXYLMUCONATE-6-SEMIALDEHYDE DECARBOXYLASE"/>
    <property type="match status" value="1"/>
</dbReference>
<dbReference type="OrthoDB" id="149172at2"/>
<name>A0A1J4NP79_9ACTN</name>
<dbReference type="InterPro" id="IPR006680">
    <property type="entry name" value="Amidohydro-rel"/>
</dbReference>
<protein>
    <submittedName>
        <fullName evidence="3">4-oxalomesaconate hydratase</fullName>
    </submittedName>
</protein>
<dbReference type="PANTHER" id="PTHR21240:SF28">
    <property type="entry name" value="ISO-OROTATE DECARBOXYLASE (EUROFUNG)"/>
    <property type="match status" value="1"/>
</dbReference>
<proteinExistence type="predicted"/>
<evidence type="ECO:0000256" key="1">
    <source>
        <dbReference type="ARBA" id="ARBA00023239"/>
    </source>
</evidence>
<dbReference type="GO" id="GO:0016831">
    <property type="term" value="F:carboxy-lyase activity"/>
    <property type="evidence" value="ECO:0007669"/>
    <property type="project" value="InterPro"/>
</dbReference>
<dbReference type="GO" id="GO:0016787">
    <property type="term" value="F:hydrolase activity"/>
    <property type="evidence" value="ECO:0007669"/>
    <property type="project" value="InterPro"/>
</dbReference>
<evidence type="ECO:0000313" key="4">
    <source>
        <dbReference type="Proteomes" id="UP000034196"/>
    </source>
</evidence>
<dbReference type="InterPro" id="IPR032466">
    <property type="entry name" value="Metal_Hydrolase"/>
</dbReference>
<sequence>MLIDCHGHFTTAPPALGRWREKQIRAFEDSGARVSPDELTIGDDDIRAVIERGQLKLQDERGTDVTLFSPGAGKMAHHYGDARTSLDWSHVTNDLIARVCALFPGRFVGVCQLPQSPGAGLEASVHHSVAELERCVRELGFVGALLNPDPSDGNWQAPPVTDKVYYPLYEKLVELRVPAMLHVAMSRNPALQGTCAHYLAGDTAVFMQLCQSDLFRDFPDLQVIIPHGGGAVPYHWGRYRGVMQDQGRPPLEELVLNNVHFDTCVYHPRGMQLLTDVVPARNILFASEMIGAVRGVDPETGHHFDDTKSILDSVTGLSDADRRLIEYGNALRVFPRLEDHLQDLLKDHPHRANPEATTR</sequence>
<gene>
    <name evidence="3" type="ORF">WN71_031565</name>
</gene>
<accession>A0A1J4NP79</accession>
<dbReference type="GO" id="GO:0005737">
    <property type="term" value="C:cytoplasm"/>
    <property type="evidence" value="ECO:0007669"/>
    <property type="project" value="TreeGrafter"/>
</dbReference>
<keyword evidence="4" id="KW-1185">Reference proteome</keyword>